<dbReference type="Proteomes" id="UP000676917">
    <property type="component" value="Unassembled WGS sequence"/>
</dbReference>
<dbReference type="PROSITE" id="PS51186">
    <property type="entry name" value="GNAT"/>
    <property type="match status" value="1"/>
</dbReference>
<accession>A0A920C7D3</accession>
<reference evidence="2" key="1">
    <citation type="submission" date="2021-03" db="EMBL/GenBank/DDBJ databases">
        <title>Antimicrobial resistance genes in bacteria isolated from Japanese honey, and their potential for conferring macrolide and lincosamide resistance in the American foulbrood pathogen Paenibacillus larvae.</title>
        <authorList>
            <person name="Okamoto M."/>
            <person name="Kumagai M."/>
            <person name="Kanamori H."/>
            <person name="Takamatsu D."/>
        </authorList>
    </citation>
    <scope>NUCLEOTIDE SEQUENCE</scope>
    <source>
        <strain evidence="2">J43TS3</strain>
    </source>
</reference>
<proteinExistence type="predicted"/>
<dbReference type="SUPFAM" id="SSF55729">
    <property type="entry name" value="Acyl-CoA N-acyltransferases (Nat)"/>
    <property type="match status" value="1"/>
</dbReference>
<dbReference type="InterPro" id="IPR051531">
    <property type="entry name" value="N-acetyltransferase"/>
</dbReference>
<dbReference type="RefSeq" id="WP_212921037.1">
    <property type="nucleotide sequence ID" value="NZ_BORP01000004.1"/>
</dbReference>
<dbReference type="InterPro" id="IPR016181">
    <property type="entry name" value="Acyl_CoA_acyltransferase"/>
</dbReference>
<evidence type="ECO:0000313" key="2">
    <source>
        <dbReference type="EMBL" id="GIO27553.1"/>
    </source>
</evidence>
<evidence type="ECO:0000313" key="3">
    <source>
        <dbReference type="Proteomes" id="UP000676917"/>
    </source>
</evidence>
<dbReference type="PANTHER" id="PTHR43792:SF1">
    <property type="entry name" value="N-ACETYLTRANSFERASE DOMAIN-CONTAINING PROTEIN"/>
    <property type="match status" value="1"/>
</dbReference>
<protein>
    <submittedName>
        <fullName evidence="2">N-acetyltransferase</fullName>
    </submittedName>
</protein>
<comment type="caution">
    <text evidence="2">The sequence shown here is derived from an EMBL/GenBank/DDBJ whole genome shotgun (WGS) entry which is preliminary data.</text>
</comment>
<dbReference type="AlphaFoldDB" id="A0A920C7D3"/>
<gene>
    <name evidence="2" type="ORF">J43TS3_21640</name>
</gene>
<dbReference type="Gene3D" id="3.40.630.30">
    <property type="match status" value="1"/>
</dbReference>
<name>A0A920C7D3_9BACI</name>
<feature type="domain" description="N-acetyltransferase" evidence="1">
    <location>
        <begin position="4"/>
        <end position="161"/>
    </location>
</feature>
<keyword evidence="3" id="KW-1185">Reference proteome</keyword>
<sequence length="172" mass="19604">MTNLYFRKFHSDDFDHYFSLVSNESVMAMITERAIPLEEAHTNYKKILELNKKHELFGTYKVSTTDNVFLGLGRLILNEENTVEAELGYMLLPEFWGNSYGSKIADYFIEQARNTALTRLTAIIDPNNIPSRMILTNRGFISEKLCEIDGLPGEILSKALSDSITDKVNGNR</sequence>
<dbReference type="InterPro" id="IPR000182">
    <property type="entry name" value="GNAT_dom"/>
</dbReference>
<dbReference type="Pfam" id="PF13302">
    <property type="entry name" value="Acetyltransf_3"/>
    <property type="match status" value="1"/>
</dbReference>
<organism evidence="2 3">
    <name type="scientific">Ornithinibacillus bavariensis</name>
    <dbReference type="NCBI Taxonomy" id="545502"/>
    <lineage>
        <taxon>Bacteria</taxon>
        <taxon>Bacillati</taxon>
        <taxon>Bacillota</taxon>
        <taxon>Bacilli</taxon>
        <taxon>Bacillales</taxon>
        <taxon>Bacillaceae</taxon>
        <taxon>Ornithinibacillus</taxon>
    </lineage>
</organism>
<evidence type="ECO:0000259" key="1">
    <source>
        <dbReference type="PROSITE" id="PS51186"/>
    </source>
</evidence>
<dbReference type="PANTHER" id="PTHR43792">
    <property type="entry name" value="GNAT FAMILY, PUTATIVE (AFU_ORTHOLOGUE AFUA_3G00765)-RELATED-RELATED"/>
    <property type="match status" value="1"/>
</dbReference>
<dbReference type="GO" id="GO:0016747">
    <property type="term" value="F:acyltransferase activity, transferring groups other than amino-acyl groups"/>
    <property type="evidence" value="ECO:0007669"/>
    <property type="project" value="InterPro"/>
</dbReference>
<dbReference type="EMBL" id="BORP01000004">
    <property type="protein sequence ID" value="GIO27553.1"/>
    <property type="molecule type" value="Genomic_DNA"/>
</dbReference>